<reference evidence="1 2" key="2">
    <citation type="submission" date="2018-11" db="EMBL/GenBank/DDBJ databases">
        <authorList>
            <consortium name="Pathogen Informatics"/>
        </authorList>
    </citation>
    <scope>NUCLEOTIDE SEQUENCE [LARGE SCALE GENOMIC DNA]</scope>
</reference>
<keyword evidence="2" id="KW-1185">Reference proteome</keyword>
<accession>A0A0M3JCJ5</accession>
<dbReference type="Proteomes" id="UP000267096">
    <property type="component" value="Unassembled WGS sequence"/>
</dbReference>
<gene>
    <name evidence="1" type="ORF">ASIM_LOCUS5126</name>
</gene>
<evidence type="ECO:0000313" key="2">
    <source>
        <dbReference type="Proteomes" id="UP000267096"/>
    </source>
</evidence>
<sequence>MMKLQVAKYDELQKYRQIEMPFLVDFVTKVFIEIAHFDSNVKVSLFREFVPCFWLAEIGYLSLNTFAADMSSSSKVLVSMWQYLDEHSMSTFFDSQDDNATR</sequence>
<proteinExistence type="predicted"/>
<dbReference type="AlphaFoldDB" id="A0A0M3JCJ5"/>
<dbReference type="OrthoDB" id="5893820at2759"/>
<name>A0A0M3JCJ5_ANISI</name>
<organism evidence="3">
    <name type="scientific">Anisakis simplex</name>
    <name type="common">Herring worm</name>
    <dbReference type="NCBI Taxonomy" id="6269"/>
    <lineage>
        <taxon>Eukaryota</taxon>
        <taxon>Metazoa</taxon>
        <taxon>Ecdysozoa</taxon>
        <taxon>Nematoda</taxon>
        <taxon>Chromadorea</taxon>
        <taxon>Rhabditida</taxon>
        <taxon>Spirurina</taxon>
        <taxon>Ascaridomorpha</taxon>
        <taxon>Ascaridoidea</taxon>
        <taxon>Anisakidae</taxon>
        <taxon>Anisakis</taxon>
        <taxon>Anisakis simplex complex</taxon>
    </lineage>
</organism>
<evidence type="ECO:0000313" key="1">
    <source>
        <dbReference type="EMBL" id="VDK25037.1"/>
    </source>
</evidence>
<evidence type="ECO:0000313" key="3">
    <source>
        <dbReference type="WBParaSite" id="ASIM_0000532601-mRNA-1"/>
    </source>
</evidence>
<protein>
    <submittedName>
        <fullName evidence="3">Ovule protein</fullName>
    </submittedName>
</protein>
<dbReference type="WBParaSite" id="ASIM_0000532601-mRNA-1">
    <property type="protein sequence ID" value="ASIM_0000532601-mRNA-1"/>
    <property type="gene ID" value="ASIM_0000532601"/>
</dbReference>
<reference evidence="3" key="1">
    <citation type="submission" date="2017-02" db="UniProtKB">
        <authorList>
            <consortium name="WormBaseParasite"/>
        </authorList>
    </citation>
    <scope>IDENTIFICATION</scope>
</reference>
<dbReference type="EMBL" id="UYRR01009702">
    <property type="protein sequence ID" value="VDK25037.1"/>
    <property type="molecule type" value="Genomic_DNA"/>
</dbReference>